<dbReference type="InterPro" id="IPR010192">
    <property type="entry name" value="MenE"/>
</dbReference>
<name>B0TNW7_SHEHH</name>
<dbReference type="eggNOG" id="COG0318">
    <property type="taxonomic scope" value="Bacteria"/>
</dbReference>
<gene>
    <name evidence="7" type="ordered locus">Shal_0294</name>
</gene>
<dbReference type="PANTHER" id="PTHR43201">
    <property type="entry name" value="ACYL-COA SYNTHETASE"/>
    <property type="match status" value="1"/>
</dbReference>
<protein>
    <submittedName>
        <fullName evidence="7">O-succinylbenzoate-CoA ligase</fullName>
    </submittedName>
</protein>
<dbReference type="InterPro" id="IPR045851">
    <property type="entry name" value="AMP-bd_C_sf"/>
</dbReference>
<dbReference type="InterPro" id="IPR025110">
    <property type="entry name" value="AMP-bd_C"/>
</dbReference>
<organism evidence="7 8">
    <name type="scientific">Shewanella halifaxensis (strain HAW-EB4)</name>
    <dbReference type="NCBI Taxonomy" id="458817"/>
    <lineage>
        <taxon>Bacteria</taxon>
        <taxon>Pseudomonadati</taxon>
        <taxon>Pseudomonadota</taxon>
        <taxon>Gammaproteobacteria</taxon>
        <taxon>Alteromonadales</taxon>
        <taxon>Shewanellaceae</taxon>
        <taxon>Shewanella</taxon>
    </lineage>
</organism>
<keyword evidence="4" id="KW-0067">ATP-binding</keyword>
<dbReference type="HOGENOM" id="CLU_000022_59_0_6"/>
<evidence type="ECO:0000259" key="5">
    <source>
        <dbReference type="Pfam" id="PF00501"/>
    </source>
</evidence>
<dbReference type="CDD" id="cd17630">
    <property type="entry name" value="OSB_MenE-like"/>
    <property type="match status" value="1"/>
</dbReference>
<evidence type="ECO:0000256" key="4">
    <source>
        <dbReference type="ARBA" id="ARBA00022840"/>
    </source>
</evidence>
<evidence type="ECO:0000259" key="6">
    <source>
        <dbReference type="Pfam" id="PF13193"/>
    </source>
</evidence>
<dbReference type="PANTHER" id="PTHR43201:SF32">
    <property type="entry name" value="2-SUCCINYLBENZOATE--COA LIGASE, CHLOROPLASTIC_PEROXISOMAL"/>
    <property type="match status" value="1"/>
</dbReference>
<dbReference type="AlphaFoldDB" id="B0TNW7"/>
<accession>B0TNW7</accession>
<proteinExistence type="predicted"/>
<dbReference type="Pfam" id="PF13193">
    <property type="entry name" value="AMP-binding_C"/>
    <property type="match status" value="1"/>
</dbReference>
<evidence type="ECO:0000256" key="1">
    <source>
        <dbReference type="ARBA" id="ARBA00022428"/>
    </source>
</evidence>
<dbReference type="InterPro" id="IPR042099">
    <property type="entry name" value="ANL_N_sf"/>
</dbReference>
<evidence type="ECO:0000313" key="7">
    <source>
        <dbReference type="EMBL" id="ABZ74870.1"/>
    </source>
</evidence>
<evidence type="ECO:0000256" key="2">
    <source>
        <dbReference type="ARBA" id="ARBA00022598"/>
    </source>
</evidence>
<feature type="domain" description="AMP-binding enzyme C-terminal" evidence="6">
    <location>
        <begin position="416"/>
        <end position="488"/>
    </location>
</feature>
<dbReference type="GO" id="GO:0008756">
    <property type="term" value="F:o-succinylbenzoate-CoA ligase activity"/>
    <property type="evidence" value="ECO:0007669"/>
    <property type="project" value="InterPro"/>
</dbReference>
<dbReference type="NCBIfam" id="TIGR01923">
    <property type="entry name" value="menE"/>
    <property type="match status" value="1"/>
</dbReference>
<dbReference type="SUPFAM" id="SSF56801">
    <property type="entry name" value="Acetyl-CoA synthetase-like"/>
    <property type="match status" value="1"/>
</dbReference>
<keyword evidence="2 7" id="KW-0436">Ligase</keyword>
<sequence length="510" mass="55107">MDLCMQTKTLSPIHRVALRSSTSVAYRLMGQSVSYGALSQSAIALAEQLSAMGLKRGDRLACIAHNCPQLLQLYWACVDSGIIFCPISPRFTANQVVELMQSHNYHHYWLEASQQSDSSLIDTLNRQPQLKAISLVFNPSLQAQQTSEKAQLTSEKAQLTVEPAPVLEPHIAVNAILTSGSSGTPKAAAHSLANHIASAAGSSELIKLAAEDSWLLSLPLFHIGGLAILNRCALAGACVVFEDKSLSLAEQLTRDRVTHLSLVSAQLQQLLNINGDSENNAKSDCLSQVKAMLLGGGAISADLLTELAKRNIKAYTSYGMTEMGSQITTGIACTDGSSGKLLSGRELKIIESEIWVKGDCLFLGYLTAEGFNQPIDKDGWFYTKDLGHFDDNGNLCIDGRADNMFISGGENIQPEEIEAALKLHPLISDAIVFPIIDAKFGNLPAAILKLVSGTSNDQEQLPSEAELTAFLASKIARFKRPRRYYPWPEVSSAGIKVIRKQVIAAVNLAK</sequence>
<keyword evidence="1" id="KW-0474">Menaquinone biosynthesis</keyword>
<dbReference type="InterPro" id="IPR000873">
    <property type="entry name" value="AMP-dep_synth/lig_dom"/>
</dbReference>
<dbReference type="KEGG" id="shl:Shal_0294"/>
<keyword evidence="8" id="KW-1185">Reference proteome</keyword>
<evidence type="ECO:0000313" key="8">
    <source>
        <dbReference type="Proteomes" id="UP000001317"/>
    </source>
</evidence>
<keyword evidence="3" id="KW-0547">Nucleotide-binding</keyword>
<dbReference type="Gene3D" id="3.40.50.12780">
    <property type="entry name" value="N-terminal domain of ligase-like"/>
    <property type="match status" value="1"/>
</dbReference>
<dbReference type="GO" id="GO:0006631">
    <property type="term" value="P:fatty acid metabolic process"/>
    <property type="evidence" value="ECO:0007669"/>
    <property type="project" value="TreeGrafter"/>
</dbReference>
<reference evidence="7" key="1">
    <citation type="submission" date="2008-01" db="EMBL/GenBank/DDBJ databases">
        <title>Complete sequence of Shewanella halifaxensis HAW-EB4.</title>
        <authorList>
            <consortium name="US DOE Joint Genome Institute"/>
            <person name="Copeland A."/>
            <person name="Lucas S."/>
            <person name="Lapidus A."/>
            <person name="Glavina del Rio T."/>
            <person name="Dalin E."/>
            <person name="Tice H."/>
            <person name="Bruce D."/>
            <person name="Goodwin L."/>
            <person name="Pitluck S."/>
            <person name="Sims D."/>
            <person name="Brettin T."/>
            <person name="Detter J.C."/>
            <person name="Han C."/>
            <person name="Kuske C.R."/>
            <person name="Schmutz J."/>
            <person name="Larimer F."/>
            <person name="Land M."/>
            <person name="Hauser L."/>
            <person name="Kyrpides N."/>
            <person name="Kim E."/>
            <person name="Zhao J.-S."/>
            <person name="Richardson P."/>
        </authorList>
    </citation>
    <scope>NUCLEOTIDE SEQUENCE [LARGE SCALE GENOMIC DNA]</scope>
    <source>
        <strain evidence="7">HAW-EB4</strain>
    </source>
</reference>
<dbReference type="Proteomes" id="UP000001317">
    <property type="component" value="Chromosome"/>
</dbReference>
<feature type="domain" description="AMP-dependent synthetase/ligase" evidence="5">
    <location>
        <begin position="19"/>
        <end position="366"/>
    </location>
</feature>
<dbReference type="EMBL" id="CP000931">
    <property type="protein sequence ID" value="ABZ74870.1"/>
    <property type="molecule type" value="Genomic_DNA"/>
</dbReference>
<dbReference type="GO" id="GO:0031956">
    <property type="term" value="F:medium-chain fatty acid-CoA ligase activity"/>
    <property type="evidence" value="ECO:0007669"/>
    <property type="project" value="TreeGrafter"/>
</dbReference>
<dbReference type="Gene3D" id="3.30.300.30">
    <property type="match status" value="1"/>
</dbReference>
<dbReference type="Pfam" id="PF00501">
    <property type="entry name" value="AMP-binding"/>
    <property type="match status" value="1"/>
</dbReference>
<dbReference type="GO" id="GO:0005524">
    <property type="term" value="F:ATP binding"/>
    <property type="evidence" value="ECO:0007669"/>
    <property type="project" value="UniProtKB-KW"/>
</dbReference>
<dbReference type="STRING" id="458817.Shal_0294"/>
<evidence type="ECO:0000256" key="3">
    <source>
        <dbReference type="ARBA" id="ARBA00022741"/>
    </source>
</evidence>
<dbReference type="GO" id="GO:0009234">
    <property type="term" value="P:menaquinone biosynthetic process"/>
    <property type="evidence" value="ECO:0007669"/>
    <property type="project" value="UniProtKB-KW"/>
</dbReference>